<dbReference type="Gene3D" id="3.90.25.10">
    <property type="entry name" value="UDP-galactose 4-epimerase, domain 1"/>
    <property type="match status" value="1"/>
</dbReference>
<feature type="domain" description="NmrA-like" evidence="3">
    <location>
        <begin position="2"/>
        <end position="278"/>
    </location>
</feature>
<dbReference type="eggNOG" id="KOG4169">
    <property type="taxonomic scope" value="Eukaryota"/>
</dbReference>
<accession>A0A066Y291</accession>
<comment type="caution">
    <text evidence="4">The sequence shown here is derived from an EMBL/GenBank/DDBJ whole genome shotgun (WGS) entry which is preliminary data.</text>
</comment>
<dbReference type="Proteomes" id="UP000027238">
    <property type="component" value="Unassembled WGS sequence"/>
</dbReference>
<comment type="similarity">
    <text evidence="1">Belongs to the NmrA-type oxidoreductase family.</text>
</comment>
<keyword evidence="2" id="KW-0521">NADP</keyword>
<proteinExistence type="inferred from homology"/>
<dbReference type="EMBL" id="JMSE01000001">
    <property type="protein sequence ID" value="KDN72335.1"/>
    <property type="molecule type" value="Genomic_DNA"/>
</dbReference>
<evidence type="ECO:0000259" key="3">
    <source>
        <dbReference type="Pfam" id="PF05368"/>
    </source>
</evidence>
<reference evidence="5" key="1">
    <citation type="journal article" date="2014" name="Genome Announc.">
        <title>Draft genome sequence of Colletotrichum sublineola, a destructive pathogen of cultivated sorghum.</title>
        <authorList>
            <person name="Baroncelli R."/>
            <person name="Sanz-Martin J.M."/>
            <person name="Rech G.E."/>
            <person name="Sukno S.A."/>
            <person name="Thon M.R."/>
        </authorList>
    </citation>
    <scope>NUCLEOTIDE SEQUENCE [LARGE SCALE GENOMIC DNA]</scope>
    <source>
        <strain evidence="5">TX430BB</strain>
    </source>
</reference>
<evidence type="ECO:0000313" key="4">
    <source>
        <dbReference type="EMBL" id="KDN72335.1"/>
    </source>
</evidence>
<organism evidence="4 5">
    <name type="scientific">Colletotrichum sublineola</name>
    <name type="common">Sorghum anthracnose fungus</name>
    <dbReference type="NCBI Taxonomy" id="1173701"/>
    <lineage>
        <taxon>Eukaryota</taxon>
        <taxon>Fungi</taxon>
        <taxon>Dikarya</taxon>
        <taxon>Ascomycota</taxon>
        <taxon>Pezizomycotina</taxon>
        <taxon>Sordariomycetes</taxon>
        <taxon>Hypocreomycetidae</taxon>
        <taxon>Glomerellales</taxon>
        <taxon>Glomerellaceae</taxon>
        <taxon>Colletotrichum</taxon>
        <taxon>Colletotrichum graminicola species complex</taxon>
    </lineage>
</organism>
<dbReference type="PANTHER" id="PTHR42748">
    <property type="entry name" value="NITROGEN METABOLITE REPRESSION PROTEIN NMRA FAMILY MEMBER"/>
    <property type="match status" value="1"/>
</dbReference>
<dbReference type="AlphaFoldDB" id="A0A066Y291"/>
<name>A0A066Y291_COLSU</name>
<dbReference type="Gene3D" id="3.40.50.720">
    <property type="entry name" value="NAD(P)-binding Rossmann-like Domain"/>
    <property type="match status" value="1"/>
</dbReference>
<evidence type="ECO:0000256" key="2">
    <source>
        <dbReference type="ARBA" id="ARBA00022857"/>
    </source>
</evidence>
<dbReference type="InterPro" id="IPR036291">
    <property type="entry name" value="NAD(P)-bd_dom_sf"/>
</dbReference>
<dbReference type="SUPFAM" id="SSF51735">
    <property type="entry name" value="NAD(P)-binding Rossmann-fold domains"/>
    <property type="match status" value="1"/>
</dbReference>
<dbReference type="HOGENOM" id="CLU_007383_8_6_1"/>
<keyword evidence="5" id="KW-1185">Reference proteome</keyword>
<dbReference type="Pfam" id="PF05368">
    <property type="entry name" value="NmrA"/>
    <property type="match status" value="1"/>
</dbReference>
<protein>
    <submittedName>
        <fullName evidence="4">Putative NmrA-like family protein</fullName>
    </submittedName>
</protein>
<dbReference type="OMA" id="GMEFWDM"/>
<gene>
    <name evidence="4" type="ORF">CSUB01_00018</name>
</gene>
<dbReference type="InterPro" id="IPR051164">
    <property type="entry name" value="NmrA-like_oxidored"/>
</dbReference>
<dbReference type="PANTHER" id="PTHR42748:SF28">
    <property type="entry name" value="NMRA-LIKE DOMAIN-CONTAINING PROTEIN"/>
    <property type="match status" value="1"/>
</dbReference>
<dbReference type="InterPro" id="IPR008030">
    <property type="entry name" value="NmrA-like"/>
</dbReference>
<dbReference type="GO" id="GO:0005634">
    <property type="term" value="C:nucleus"/>
    <property type="evidence" value="ECO:0007669"/>
    <property type="project" value="TreeGrafter"/>
</dbReference>
<sequence>MSLIVVTGATGTQGGSVARLFAKDPSWKVRGITRNADSDKARELEALGIEMVSANLDDASSLPRAFEGAVAIFGTTNFWEIAFRGGLEAATAGEEKQFVNIADTAAKVPTLKHLILSTMPNCETISGGKLPCPHWDAKARGGEYVKKTYPELAAKMTEIWEGWYVDNFVKFPLAAPQPFIGQYLMAQPSKAEGIVPVAGVVELNTGIVVKAVLAQAEKSFGKFVPVLTDLISWSAIAEGWGKVTGKVAVYAELSDEAAVKMYGPVFGADMAKQLRFSEQHPDWYSYHPESTVTIKDLGIEGDVFGWERGLEYYKTRIQAALGSS</sequence>
<dbReference type="STRING" id="1173701.A0A066Y291"/>
<evidence type="ECO:0000313" key="5">
    <source>
        <dbReference type="Proteomes" id="UP000027238"/>
    </source>
</evidence>
<dbReference type="OrthoDB" id="300709at2759"/>
<evidence type="ECO:0000256" key="1">
    <source>
        <dbReference type="ARBA" id="ARBA00006328"/>
    </source>
</evidence>